<evidence type="ECO:0000313" key="3">
    <source>
        <dbReference type="Proteomes" id="UP000238532"/>
    </source>
</evidence>
<proteinExistence type="predicted"/>
<name>A0A2S9RQT6_HAEIF</name>
<dbReference type="EMBL" id="NEBY01000148">
    <property type="protein sequence ID" value="PRJ63218.1"/>
    <property type="molecule type" value="Genomic_DNA"/>
</dbReference>
<sequence length="152" mass="17048">MSSVVKVKINNKGLEKELELINKIGKARVKVGVQADVGVHSESGENLVDIGIWNEYGTAHIPSRPFIRQTFEDNQQAVAQYLGRVVSNVAKGADLVQELSKLGQWYQDKQKNTLKSYPWTPNAPSTRKRKKSSKPLVDTSQLVNSIRYKVEI</sequence>
<accession>A0A2S9RQT6</accession>
<evidence type="ECO:0000313" key="2">
    <source>
        <dbReference type="EMBL" id="PRJ63218.1"/>
    </source>
</evidence>
<organism evidence="2 3">
    <name type="scientific">Haemophilus influenzae</name>
    <dbReference type="NCBI Taxonomy" id="727"/>
    <lineage>
        <taxon>Bacteria</taxon>
        <taxon>Pseudomonadati</taxon>
        <taxon>Pseudomonadota</taxon>
        <taxon>Gammaproteobacteria</taxon>
        <taxon>Pasteurellales</taxon>
        <taxon>Pasteurellaceae</taxon>
        <taxon>Haemophilus</taxon>
    </lineage>
</organism>
<gene>
    <name evidence="2" type="ORF">BV102_00421</name>
</gene>
<evidence type="ECO:0008006" key="4">
    <source>
        <dbReference type="Google" id="ProtNLM"/>
    </source>
</evidence>
<reference evidence="2 3" key="1">
    <citation type="submission" date="2017-04" db="EMBL/GenBank/DDBJ databases">
        <title>Haemophilus influenzae in COPD genome sequencing project.</title>
        <authorList>
            <person name="Murphy T.F."/>
            <person name="Kong Y."/>
            <person name="Nadendla S."/>
            <person name="Tettelin H."/>
            <person name="Pettigrew M."/>
        </authorList>
    </citation>
    <scope>NUCLEOTIDE SEQUENCE [LARGE SCALE GENOMIC DNA]</scope>
    <source>
        <strain evidence="2 3">56P127H1</strain>
    </source>
</reference>
<feature type="region of interest" description="Disordered" evidence="1">
    <location>
        <begin position="116"/>
        <end position="136"/>
    </location>
</feature>
<dbReference type="Proteomes" id="UP000238532">
    <property type="component" value="Unassembled WGS sequence"/>
</dbReference>
<evidence type="ECO:0000256" key="1">
    <source>
        <dbReference type="SAM" id="MobiDB-lite"/>
    </source>
</evidence>
<dbReference type="RefSeq" id="WP_105878336.1">
    <property type="nucleotide sequence ID" value="NZ_MZLP01000082.1"/>
</dbReference>
<comment type="caution">
    <text evidence="2">The sequence shown here is derived from an EMBL/GenBank/DDBJ whole genome shotgun (WGS) entry which is preliminary data.</text>
</comment>
<dbReference type="AlphaFoldDB" id="A0A2S9RQT6"/>
<protein>
    <recommendedName>
        <fullName evidence="4">Mu-like prophage protein gpG</fullName>
    </recommendedName>
</protein>